<dbReference type="Proteomes" id="UP001207930">
    <property type="component" value="Unassembled WGS sequence"/>
</dbReference>
<dbReference type="EMBL" id="JAPDDS010000004">
    <property type="protein sequence ID" value="MCW1885055.1"/>
    <property type="molecule type" value="Genomic_DNA"/>
</dbReference>
<name>A0ABT3FPY7_9BACT</name>
<gene>
    <name evidence="1" type="ORF">OKA04_09980</name>
</gene>
<reference evidence="1 2" key="1">
    <citation type="submission" date="2022-10" db="EMBL/GenBank/DDBJ databases">
        <title>Luteolibacter flavescens strain MCCC 1K03193, whole genome shotgun sequencing project.</title>
        <authorList>
            <person name="Zhao G."/>
            <person name="Shen L."/>
        </authorList>
    </citation>
    <scope>NUCLEOTIDE SEQUENCE [LARGE SCALE GENOMIC DNA]</scope>
    <source>
        <strain evidence="1 2">MCCC 1K03193</strain>
    </source>
</reference>
<accession>A0ABT3FPY7</accession>
<evidence type="ECO:0000313" key="2">
    <source>
        <dbReference type="Proteomes" id="UP001207930"/>
    </source>
</evidence>
<comment type="caution">
    <text evidence="1">The sequence shown here is derived from an EMBL/GenBank/DDBJ whole genome shotgun (WGS) entry which is preliminary data.</text>
</comment>
<organism evidence="1 2">
    <name type="scientific">Luteolibacter flavescens</name>
    <dbReference type="NCBI Taxonomy" id="1859460"/>
    <lineage>
        <taxon>Bacteria</taxon>
        <taxon>Pseudomonadati</taxon>
        <taxon>Verrucomicrobiota</taxon>
        <taxon>Verrucomicrobiia</taxon>
        <taxon>Verrucomicrobiales</taxon>
        <taxon>Verrucomicrobiaceae</taxon>
        <taxon>Luteolibacter</taxon>
    </lineage>
</organism>
<keyword evidence="2" id="KW-1185">Reference proteome</keyword>
<proteinExistence type="predicted"/>
<protein>
    <submittedName>
        <fullName evidence="1">Uncharacterized protein</fullName>
    </submittedName>
</protein>
<evidence type="ECO:0000313" key="1">
    <source>
        <dbReference type="EMBL" id="MCW1885055.1"/>
    </source>
</evidence>
<dbReference type="RefSeq" id="WP_264501013.1">
    <property type="nucleotide sequence ID" value="NZ_JAPDDS010000004.1"/>
</dbReference>
<sequence length="177" mass="19419">MKGSPPFTRHPVEQEFLTRSWAGHAIEMGRAQLLLRKGPFRVMEASQSVWLVIESGAGTLTAVMLLEKDPHVSRIAVGKEGGETILRSSCLLGDYTIRLRLQEEPVPIVRATVKMTTTSAAKLQQSRRDVLMTDENHNPLEEGLLFTTQTGPNAGHAFVAAGDSTLFYFQNLTALAS</sequence>